<dbReference type="GO" id="GO:0030544">
    <property type="term" value="F:Hsp70 protein binding"/>
    <property type="evidence" value="ECO:0007669"/>
    <property type="project" value="InterPro"/>
</dbReference>
<dbReference type="GO" id="GO:0009408">
    <property type="term" value="P:response to heat"/>
    <property type="evidence" value="ECO:0007669"/>
    <property type="project" value="InterPro"/>
</dbReference>
<dbReference type="Proteomes" id="UP000054937">
    <property type="component" value="Unassembled WGS sequence"/>
</dbReference>
<dbReference type="Gene3D" id="2.10.230.10">
    <property type="entry name" value="Heat shock protein DnaJ, cysteine-rich domain"/>
    <property type="match status" value="1"/>
</dbReference>
<dbReference type="PROSITE" id="PS51188">
    <property type="entry name" value="ZF_CR"/>
    <property type="match status" value="1"/>
</dbReference>
<dbReference type="SUPFAM" id="SSF49493">
    <property type="entry name" value="HSP40/DnaJ peptide-binding domain"/>
    <property type="match status" value="2"/>
</dbReference>
<evidence type="ECO:0000313" key="9">
    <source>
        <dbReference type="EMBL" id="KRX02056.1"/>
    </source>
</evidence>
<proteinExistence type="inferred from homology"/>
<keyword evidence="2" id="KW-0677">Repeat</keyword>
<dbReference type="InterPro" id="IPR012724">
    <property type="entry name" value="DnaJ"/>
</dbReference>
<dbReference type="GO" id="GO:0006457">
    <property type="term" value="P:protein folding"/>
    <property type="evidence" value="ECO:0007669"/>
    <property type="project" value="InterPro"/>
</dbReference>
<evidence type="ECO:0000313" key="10">
    <source>
        <dbReference type="Proteomes" id="UP000054937"/>
    </source>
</evidence>
<dbReference type="InterPro" id="IPR001305">
    <property type="entry name" value="HSP_DnaJ_Cys-rich_dom"/>
</dbReference>
<sequence>MFNQVIGKDFTTNKLKINNQLDSQIQEDKTILQKVTNLKKGQDFNDKQAAKIIQKVIQNFSVIGVDFLNDLRQYCNQLLGPECQILYFSKDKKCFKFTSTENNEKYLIFTYSHLEFVIFQSQCKREGKIEEYQESQEMPTEKNKEIQQKYPQIVNFKRDIAVSDQVLESAQREYYDILEIKQNASEKEIKKAYRKLSAIYHPDYYKGEDANEKMSRINVAYEVLSDPDKRRKYDQYGEEGLKEQPKQQHNPFSSFFRQDQGEKKGPQLLIKVQVSLEDIYIGREIPVYLTKRIICPHCRGSGADDPDDLKQCPYCRGKGFTVKQQQVMFGFTQQVQVECDHCRGKGKISKTKCRVCRGQKIINGHDNLSFYVEKGIKDGYEVKYENAGDDYDGQGSSDIVFQIIQIPHKVFERIDNNLYTTITISLEEALLGFKKKIKHLDGHFVKIDKQNVTQPDEVQKFKGEGMPQHEFSSNYGDLFVTYKVEFPTSFSSEQLKLWEEFFQAGE</sequence>
<dbReference type="Pfam" id="PF01556">
    <property type="entry name" value="DnaJ_C"/>
    <property type="match status" value="1"/>
</dbReference>
<dbReference type="CDD" id="cd10719">
    <property type="entry name" value="DnaJ_zf"/>
    <property type="match status" value="1"/>
</dbReference>
<dbReference type="InterPro" id="IPR044713">
    <property type="entry name" value="DNJA1/2-like"/>
</dbReference>
<dbReference type="HAMAP" id="MF_01152">
    <property type="entry name" value="DnaJ"/>
    <property type="match status" value="1"/>
</dbReference>
<evidence type="ECO:0000256" key="3">
    <source>
        <dbReference type="ARBA" id="ARBA00022771"/>
    </source>
</evidence>
<feature type="zinc finger region" description="CR-type" evidence="6">
    <location>
        <begin position="282"/>
        <end position="365"/>
    </location>
</feature>
<gene>
    <name evidence="9" type="ORF">PPERSA_07701</name>
</gene>
<evidence type="ECO:0000259" key="8">
    <source>
        <dbReference type="PROSITE" id="PS51188"/>
    </source>
</evidence>
<dbReference type="EMBL" id="LDAU01000159">
    <property type="protein sequence ID" value="KRX02056.1"/>
    <property type="molecule type" value="Genomic_DNA"/>
</dbReference>
<dbReference type="SUPFAM" id="SSF57938">
    <property type="entry name" value="DnaJ/Hsp40 cysteine-rich domain"/>
    <property type="match status" value="1"/>
</dbReference>
<dbReference type="PRINTS" id="PR00625">
    <property type="entry name" value="JDOMAIN"/>
</dbReference>
<reference evidence="9 10" key="1">
    <citation type="journal article" date="2015" name="Sci. Rep.">
        <title>Genome of the facultative scuticociliatosis pathogen Pseudocohnilembus persalinus provides insight into its virulence through horizontal gene transfer.</title>
        <authorList>
            <person name="Xiong J."/>
            <person name="Wang G."/>
            <person name="Cheng J."/>
            <person name="Tian M."/>
            <person name="Pan X."/>
            <person name="Warren A."/>
            <person name="Jiang C."/>
            <person name="Yuan D."/>
            <person name="Miao W."/>
        </authorList>
    </citation>
    <scope>NUCLEOTIDE SEQUENCE [LARGE SCALE GENOMIC DNA]</scope>
    <source>
        <strain evidence="9">36N120E</strain>
    </source>
</reference>
<dbReference type="InParanoid" id="A0A0V0QIY6"/>
<dbReference type="FunFam" id="2.10.230.10:FF:000002">
    <property type="entry name" value="Molecular chaperone DnaJ"/>
    <property type="match status" value="1"/>
</dbReference>
<dbReference type="AlphaFoldDB" id="A0A0V0QIY6"/>
<dbReference type="CDD" id="cd10747">
    <property type="entry name" value="DnaJ_C"/>
    <property type="match status" value="1"/>
</dbReference>
<dbReference type="FunCoup" id="A0A0V0QIY6">
    <property type="interactions" value="8"/>
</dbReference>
<protein>
    <submittedName>
        <fullName evidence="9">HSP40/DnaJ peptide-binding</fullName>
    </submittedName>
</protein>
<dbReference type="Pfam" id="PF00684">
    <property type="entry name" value="DnaJ_CXXCXGXG"/>
    <property type="match status" value="1"/>
</dbReference>
<dbReference type="SMART" id="SM00271">
    <property type="entry name" value="DnaJ"/>
    <property type="match status" value="1"/>
</dbReference>
<keyword evidence="3 6" id="KW-0863">Zinc-finger</keyword>
<evidence type="ECO:0000256" key="4">
    <source>
        <dbReference type="ARBA" id="ARBA00022833"/>
    </source>
</evidence>
<dbReference type="InterPro" id="IPR002939">
    <property type="entry name" value="DnaJ_C"/>
</dbReference>
<accession>A0A0V0QIY6</accession>
<dbReference type="OMA" id="KWHEDGD"/>
<feature type="domain" description="J" evidence="7">
    <location>
        <begin position="173"/>
        <end position="237"/>
    </location>
</feature>
<feature type="domain" description="CR-type" evidence="8">
    <location>
        <begin position="282"/>
        <end position="365"/>
    </location>
</feature>
<dbReference type="Gene3D" id="2.60.260.20">
    <property type="entry name" value="Urease metallochaperone UreE, N-terminal domain"/>
    <property type="match status" value="2"/>
</dbReference>
<evidence type="ECO:0000256" key="2">
    <source>
        <dbReference type="ARBA" id="ARBA00022737"/>
    </source>
</evidence>
<keyword evidence="1 6" id="KW-0479">Metal-binding</keyword>
<dbReference type="InterPro" id="IPR036410">
    <property type="entry name" value="HSP_DnaJ_Cys-rich_dom_sf"/>
</dbReference>
<dbReference type="InterPro" id="IPR001623">
    <property type="entry name" value="DnaJ_domain"/>
</dbReference>
<dbReference type="OrthoDB" id="550424at2759"/>
<dbReference type="GO" id="GO:0008270">
    <property type="term" value="F:zinc ion binding"/>
    <property type="evidence" value="ECO:0007669"/>
    <property type="project" value="UniProtKB-KW"/>
</dbReference>
<name>A0A0V0QIY6_PSEPJ</name>
<evidence type="ECO:0000256" key="1">
    <source>
        <dbReference type="ARBA" id="ARBA00022723"/>
    </source>
</evidence>
<keyword evidence="10" id="KW-1185">Reference proteome</keyword>
<evidence type="ECO:0000259" key="7">
    <source>
        <dbReference type="PROSITE" id="PS50076"/>
    </source>
</evidence>
<dbReference type="PANTHER" id="PTHR43888">
    <property type="entry name" value="DNAJ-LIKE-2, ISOFORM A-RELATED"/>
    <property type="match status" value="1"/>
</dbReference>
<dbReference type="GO" id="GO:0051082">
    <property type="term" value="F:unfolded protein binding"/>
    <property type="evidence" value="ECO:0007669"/>
    <property type="project" value="InterPro"/>
</dbReference>
<dbReference type="GO" id="GO:0005524">
    <property type="term" value="F:ATP binding"/>
    <property type="evidence" value="ECO:0007669"/>
    <property type="project" value="InterPro"/>
</dbReference>
<dbReference type="CDD" id="cd06257">
    <property type="entry name" value="DnaJ"/>
    <property type="match status" value="1"/>
</dbReference>
<dbReference type="PROSITE" id="PS50076">
    <property type="entry name" value="DNAJ_2"/>
    <property type="match status" value="1"/>
</dbReference>
<keyword evidence="4 6" id="KW-0862">Zinc</keyword>
<keyword evidence="5" id="KW-0143">Chaperone</keyword>
<dbReference type="InterPro" id="IPR036869">
    <property type="entry name" value="J_dom_sf"/>
</dbReference>
<dbReference type="InterPro" id="IPR008971">
    <property type="entry name" value="HSP40/DnaJ_pept-bd"/>
</dbReference>
<dbReference type="FunFam" id="2.60.260.20:FF:000013">
    <property type="entry name" value="DnaJ subfamily B member 11"/>
    <property type="match status" value="1"/>
</dbReference>
<evidence type="ECO:0000256" key="6">
    <source>
        <dbReference type="PROSITE-ProRule" id="PRU00546"/>
    </source>
</evidence>
<organism evidence="9 10">
    <name type="scientific">Pseudocohnilembus persalinus</name>
    <name type="common">Ciliate</name>
    <dbReference type="NCBI Taxonomy" id="266149"/>
    <lineage>
        <taxon>Eukaryota</taxon>
        <taxon>Sar</taxon>
        <taxon>Alveolata</taxon>
        <taxon>Ciliophora</taxon>
        <taxon>Intramacronucleata</taxon>
        <taxon>Oligohymenophorea</taxon>
        <taxon>Scuticociliatia</taxon>
        <taxon>Philasterida</taxon>
        <taxon>Pseudocohnilembidae</taxon>
        <taxon>Pseudocohnilembus</taxon>
    </lineage>
</organism>
<comment type="caution">
    <text evidence="9">The sequence shown here is derived from an EMBL/GenBank/DDBJ whole genome shotgun (WGS) entry which is preliminary data.</text>
</comment>
<dbReference type="Gene3D" id="1.10.287.110">
    <property type="entry name" value="DnaJ domain"/>
    <property type="match status" value="1"/>
</dbReference>
<dbReference type="SUPFAM" id="SSF46565">
    <property type="entry name" value="Chaperone J-domain"/>
    <property type="match status" value="1"/>
</dbReference>
<dbReference type="Pfam" id="PF00226">
    <property type="entry name" value="DnaJ"/>
    <property type="match status" value="1"/>
</dbReference>
<evidence type="ECO:0000256" key="5">
    <source>
        <dbReference type="ARBA" id="ARBA00023186"/>
    </source>
</evidence>